<dbReference type="InterPro" id="IPR008183">
    <property type="entry name" value="Aldose_1/G6P_1-epimerase"/>
</dbReference>
<proteinExistence type="predicted"/>
<accession>A0A4V5PDA3</accession>
<comment type="cofactor">
    <cofactor evidence="1">
        <name>Ca(2+)</name>
        <dbReference type="ChEBI" id="CHEBI:29108"/>
    </cofactor>
</comment>
<dbReference type="PANTHER" id="PTHR11122:SF13">
    <property type="entry name" value="GLUCOSE-6-PHOSPHATE 1-EPIMERASE"/>
    <property type="match status" value="1"/>
</dbReference>
<dbReference type="EMBL" id="SWDX01000002">
    <property type="protein sequence ID" value="TKC63916.1"/>
    <property type="molecule type" value="Genomic_DNA"/>
</dbReference>
<name>A0A4V5PDA3_9SPHI</name>
<evidence type="ECO:0000256" key="1">
    <source>
        <dbReference type="ARBA" id="ARBA00001913"/>
    </source>
</evidence>
<evidence type="ECO:0000256" key="3">
    <source>
        <dbReference type="ARBA" id="ARBA00022837"/>
    </source>
</evidence>
<dbReference type="InterPro" id="IPR014718">
    <property type="entry name" value="GH-type_carb-bd"/>
</dbReference>
<dbReference type="PANTHER" id="PTHR11122">
    <property type="entry name" value="APOSPORY-ASSOCIATED PROTEIN C-RELATED"/>
    <property type="match status" value="1"/>
</dbReference>
<dbReference type="AlphaFoldDB" id="A0A4V5PDA3"/>
<dbReference type="CDD" id="cd09024">
    <property type="entry name" value="Aldose_epim_lacX"/>
    <property type="match status" value="1"/>
</dbReference>
<dbReference type="Proteomes" id="UP000309594">
    <property type="component" value="Unassembled WGS sequence"/>
</dbReference>
<dbReference type="InterPro" id="IPR037481">
    <property type="entry name" value="LacX"/>
</dbReference>
<dbReference type="Pfam" id="PF01263">
    <property type="entry name" value="Aldose_epim"/>
    <property type="match status" value="1"/>
</dbReference>
<dbReference type="GO" id="GO:0005975">
    <property type="term" value="P:carbohydrate metabolic process"/>
    <property type="evidence" value="ECO:0007669"/>
    <property type="project" value="InterPro"/>
</dbReference>
<comment type="subunit">
    <text evidence="2">Monomer.</text>
</comment>
<protein>
    <submittedName>
        <fullName evidence="4">Aldose 1-epimerase family protein</fullName>
    </submittedName>
</protein>
<dbReference type="InterPro" id="IPR011013">
    <property type="entry name" value="Gal_mutarotase_sf_dom"/>
</dbReference>
<dbReference type="RefSeq" id="WP_136879486.1">
    <property type="nucleotide sequence ID" value="NZ_SWDX01000002.1"/>
</dbReference>
<evidence type="ECO:0000313" key="4">
    <source>
        <dbReference type="EMBL" id="TKC63916.1"/>
    </source>
</evidence>
<evidence type="ECO:0000313" key="5">
    <source>
        <dbReference type="Proteomes" id="UP000309594"/>
    </source>
</evidence>
<reference evidence="4 5" key="1">
    <citation type="submission" date="2019-04" db="EMBL/GenBank/DDBJ databases">
        <title>Pedobacter sp. RP-1-16 sp. nov., isolated from Arctic soil.</title>
        <authorList>
            <person name="Dahal R.H."/>
            <person name="Kim D.-U."/>
        </authorList>
    </citation>
    <scope>NUCLEOTIDE SEQUENCE [LARGE SCALE GENOMIC DNA]</scope>
    <source>
        <strain evidence="4 5">RP-1-16</strain>
    </source>
</reference>
<dbReference type="Gene3D" id="2.70.98.10">
    <property type="match status" value="1"/>
</dbReference>
<sequence>MIFLENEHLTASFANKGAELQSLKSKKHNIDYLWNGNPTYWGKFSPILFPIVGSLKNNTYYFENKGYKLSRHGFARDYDFEAIMRSNTEVVFTLTHNAETLKVYPFRFVLHLRYTLTELGLSCTYEVTNPADDLLLFSIGAHPAFKVPIQDDVQYTDYFLKFNKDQILAYHKISEDLIANETVEIELKDGKLPLQHELFYEDALVFKSLKSDCISIACDKNPHGLHFKFKDFPFFGIWAAKNADFVCLEPWCGIADGVDHQQNLEEKEGIVSLAPGKTWSRSWEIECF</sequence>
<organism evidence="4 5">
    <name type="scientific">Pedobacter hiemivivus</name>
    <dbReference type="NCBI Taxonomy" id="2530454"/>
    <lineage>
        <taxon>Bacteria</taxon>
        <taxon>Pseudomonadati</taxon>
        <taxon>Bacteroidota</taxon>
        <taxon>Sphingobacteriia</taxon>
        <taxon>Sphingobacteriales</taxon>
        <taxon>Sphingobacteriaceae</taxon>
        <taxon>Pedobacter</taxon>
    </lineage>
</organism>
<dbReference type="GO" id="GO:0030246">
    <property type="term" value="F:carbohydrate binding"/>
    <property type="evidence" value="ECO:0007669"/>
    <property type="project" value="InterPro"/>
</dbReference>
<comment type="caution">
    <text evidence="4">The sequence shown here is derived from an EMBL/GenBank/DDBJ whole genome shotgun (WGS) entry which is preliminary data.</text>
</comment>
<evidence type="ECO:0000256" key="2">
    <source>
        <dbReference type="ARBA" id="ARBA00011245"/>
    </source>
</evidence>
<dbReference type="SUPFAM" id="SSF74650">
    <property type="entry name" value="Galactose mutarotase-like"/>
    <property type="match status" value="1"/>
</dbReference>
<dbReference type="GO" id="GO:0016853">
    <property type="term" value="F:isomerase activity"/>
    <property type="evidence" value="ECO:0007669"/>
    <property type="project" value="InterPro"/>
</dbReference>
<gene>
    <name evidence="4" type="ORF">FBD94_06120</name>
</gene>
<keyword evidence="3" id="KW-0106">Calcium</keyword>